<dbReference type="Pfam" id="PF00612">
    <property type="entry name" value="IQ"/>
    <property type="match status" value="2"/>
</dbReference>
<protein>
    <submittedName>
        <fullName evidence="1">Uncharacterized protein</fullName>
    </submittedName>
</protein>
<dbReference type="EMBL" id="JBBJCI010000210">
    <property type="protein sequence ID" value="KAK7240539.1"/>
    <property type="molecule type" value="Genomic_DNA"/>
</dbReference>
<gene>
    <name evidence="1" type="ORF">SO694_00057038</name>
</gene>
<comment type="caution">
    <text evidence="1">The sequence shown here is derived from an EMBL/GenBank/DDBJ whole genome shotgun (WGS) entry which is preliminary data.</text>
</comment>
<proteinExistence type="predicted"/>
<dbReference type="Gene3D" id="1.20.5.190">
    <property type="match status" value="1"/>
</dbReference>
<dbReference type="Proteomes" id="UP001363151">
    <property type="component" value="Unassembled WGS sequence"/>
</dbReference>
<name>A0ABR1FX29_AURAN</name>
<keyword evidence="2" id="KW-1185">Reference proteome</keyword>
<dbReference type="InterPro" id="IPR000048">
    <property type="entry name" value="IQ_motif_EF-hand-BS"/>
</dbReference>
<organism evidence="1 2">
    <name type="scientific">Aureococcus anophagefferens</name>
    <name type="common">Harmful bloom alga</name>
    <dbReference type="NCBI Taxonomy" id="44056"/>
    <lineage>
        <taxon>Eukaryota</taxon>
        <taxon>Sar</taxon>
        <taxon>Stramenopiles</taxon>
        <taxon>Ochrophyta</taxon>
        <taxon>Pelagophyceae</taxon>
        <taxon>Pelagomonadales</taxon>
        <taxon>Pelagomonadaceae</taxon>
        <taxon>Aureococcus</taxon>
    </lineage>
</organism>
<evidence type="ECO:0000313" key="2">
    <source>
        <dbReference type="Proteomes" id="UP001363151"/>
    </source>
</evidence>
<accession>A0ABR1FX29</accession>
<reference evidence="1 2" key="1">
    <citation type="submission" date="2024-03" db="EMBL/GenBank/DDBJ databases">
        <title>Aureococcus anophagefferens CCMP1851 and Kratosvirus quantuckense: Draft genome of a second virus-susceptible host strain in the model system.</title>
        <authorList>
            <person name="Chase E."/>
            <person name="Truchon A.R."/>
            <person name="Schepens W."/>
            <person name="Wilhelm S.W."/>
        </authorList>
    </citation>
    <scope>NUCLEOTIDE SEQUENCE [LARGE SCALE GENOMIC DNA]</scope>
    <source>
        <strain evidence="1 2">CCMP1851</strain>
    </source>
</reference>
<sequence>MPCMMDDAPRGALKEAAGFEFRQNTLSDLRNRGILSDKEYKRKLKRSLDRQQTWERERREADARAARERELARQARNDGPRAASDRERFLAACPDYDDLVRRDVRVSMDTMYFSAVVIQKVWRGVLTRLVSKCIVIQAYWRGCMTRMRKARGYYAKARRSLRMVRGLSGSSMGGGSPKQKRRDNR</sequence>
<dbReference type="KEGG" id="aaf:AURANDRAFT_63468"/>
<evidence type="ECO:0000313" key="1">
    <source>
        <dbReference type="EMBL" id="KAK7240539.1"/>
    </source>
</evidence>